<keyword evidence="3 5" id="KW-0125">Carotenoid biosynthesis</keyword>
<keyword evidence="8" id="KW-1185">Reference proteome</keyword>
<dbReference type="InterPro" id="IPR036188">
    <property type="entry name" value="FAD/NAD-bd_sf"/>
</dbReference>
<dbReference type="SUPFAM" id="SSF51905">
    <property type="entry name" value="FAD/NAD(P)-binding domain"/>
    <property type="match status" value="1"/>
</dbReference>
<dbReference type="STRING" id="1409788.NC99_05330"/>
<dbReference type="GO" id="GO:0016491">
    <property type="term" value="F:oxidoreductase activity"/>
    <property type="evidence" value="ECO:0007669"/>
    <property type="project" value="UniProtKB-KW"/>
</dbReference>
<dbReference type="NCBIfam" id="TIGR02734">
    <property type="entry name" value="crtI_fam"/>
    <property type="match status" value="1"/>
</dbReference>
<comment type="pathway">
    <text evidence="1 5">Carotenoid biosynthesis.</text>
</comment>
<reference evidence="8" key="1">
    <citation type="submission" date="2015-07" db="EMBL/GenBank/DDBJ databases">
        <title>Genome sequencing of Sunxiuqinia dokdonensis strain SK.</title>
        <authorList>
            <person name="Ahn S."/>
            <person name="Kim B.-C."/>
        </authorList>
    </citation>
    <scope>NUCLEOTIDE SEQUENCE [LARGE SCALE GENOMIC DNA]</scope>
    <source>
        <strain evidence="8">SK</strain>
    </source>
</reference>
<dbReference type="PRINTS" id="PR00419">
    <property type="entry name" value="ADXRDTASE"/>
</dbReference>
<dbReference type="InterPro" id="IPR002937">
    <property type="entry name" value="Amino_oxidase"/>
</dbReference>
<dbReference type="OrthoDB" id="9774675at2"/>
<dbReference type="AlphaFoldDB" id="A0A0L8VED0"/>
<dbReference type="PANTHER" id="PTHR43734">
    <property type="entry name" value="PHYTOENE DESATURASE"/>
    <property type="match status" value="1"/>
</dbReference>
<dbReference type="InterPro" id="IPR054840">
    <property type="entry name" value="hydcarot_desat_CrtD"/>
</dbReference>
<dbReference type="PANTHER" id="PTHR43734:SF7">
    <property type="entry name" value="4,4'-DIAPONEUROSPORENE OXYGENASE"/>
    <property type="match status" value="1"/>
</dbReference>
<evidence type="ECO:0000256" key="1">
    <source>
        <dbReference type="ARBA" id="ARBA00004829"/>
    </source>
</evidence>
<gene>
    <name evidence="7" type="ORF">NC99_05330</name>
</gene>
<name>A0A0L8VED0_9BACT</name>
<evidence type="ECO:0000259" key="6">
    <source>
        <dbReference type="Pfam" id="PF01593"/>
    </source>
</evidence>
<proteinExistence type="inferred from homology"/>
<sequence>MNQKRSKVAVIGAGIGGLATAIRLARLGIPVEVFEQAAYPGGKIREFRQAGFRFDKGPSLFTLPDLVDELLDDDLKFDYRKLEVITQYFFEDGTQLTAFADVDRFAEEVEQKTGIPVSGVLDYLKQAERIYQLTAPVFIFNAFHRLQKLLTWDNLKRLLQFFRLKAFSTLHQINVKAFPDSRLVQLFDRYATYNGSNPYRTPGTLSVISHLEHQLGAYFPKQGMYQIVDSLMEQAMRLGVQFHFSTPVSQLVVRSGQLTGIRVNGLERNFGLVVSDIDIHQFYSKLLPDKRRLEKIKRTEPSSSALIFYWGMKKRFPKLDLHNIFFSKNYKDEFACLFETKTISNDPTVYVFISSKEVKTDAPSGMENWFVMVNAPANVGQDWTSLKTEVRQSILTKLNRLLDEQLEAHILFEEVLDPVKIEDQTGSFQGAMYGPSSNSPFAAFNRHANFRRDLPGLYFVGGSVHPGGGIPLCLSSAKIVAEMVEEKMKR</sequence>
<dbReference type="EMBL" id="LGIA01000023">
    <property type="protein sequence ID" value="KOH46693.1"/>
    <property type="molecule type" value="Genomic_DNA"/>
</dbReference>
<evidence type="ECO:0000256" key="2">
    <source>
        <dbReference type="ARBA" id="ARBA00006046"/>
    </source>
</evidence>
<evidence type="ECO:0000256" key="3">
    <source>
        <dbReference type="ARBA" id="ARBA00022746"/>
    </source>
</evidence>
<dbReference type="Proteomes" id="UP000036958">
    <property type="component" value="Unassembled WGS sequence"/>
</dbReference>
<dbReference type="Gene3D" id="3.50.50.60">
    <property type="entry name" value="FAD/NAD(P)-binding domain"/>
    <property type="match status" value="2"/>
</dbReference>
<comment type="similarity">
    <text evidence="2 5">Belongs to the carotenoid/retinoid oxidoreductase family.</text>
</comment>
<organism evidence="7 8">
    <name type="scientific">Sunxiuqinia dokdonensis</name>
    <dbReference type="NCBI Taxonomy" id="1409788"/>
    <lineage>
        <taxon>Bacteria</taxon>
        <taxon>Pseudomonadati</taxon>
        <taxon>Bacteroidota</taxon>
        <taxon>Bacteroidia</taxon>
        <taxon>Marinilabiliales</taxon>
        <taxon>Prolixibacteraceae</taxon>
        <taxon>Sunxiuqinia</taxon>
    </lineage>
</organism>
<dbReference type="Pfam" id="PF01593">
    <property type="entry name" value="Amino_oxidase"/>
    <property type="match status" value="1"/>
</dbReference>
<dbReference type="RefSeq" id="WP_053179466.1">
    <property type="nucleotide sequence ID" value="NZ_LGIA01000023.1"/>
</dbReference>
<accession>A0A0L8VED0</accession>
<dbReference type="GO" id="GO:0016117">
    <property type="term" value="P:carotenoid biosynthetic process"/>
    <property type="evidence" value="ECO:0007669"/>
    <property type="project" value="UniProtKB-KW"/>
</dbReference>
<keyword evidence="4 5" id="KW-0560">Oxidoreductase</keyword>
<dbReference type="InterPro" id="IPR014105">
    <property type="entry name" value="Carotenoid/retinoid_OxRdtase"/>
</dbReference>
<feature type="domain" description="Amine oxidase" evidence="6">
    <location>
        <begin position="15"/>
        <end position="482"/>
    </location>
</feature>
<evidence type="ECO:0000313" key="8">
    <source>
        <dbReference type="Proteomes" id="UP000036958"/>
    </source>
</evidence>
<evidence type="ECO:0000313" key="7">
    <source>
        <dbReference type="EMBL" id="KOH46693.1"/>
    </source>
</evidence>
<comment type="caution">
    <text evidence="7">The sequence shown here is derived from an EMBL/GenBank/DDBJ whole genome shotgun (WGS) entry which is preliminary data.</text>
</comment>
<dbReference type="NCBIfam" id="NF042421">
    <property type="entry name" value="hydcarot_desat_CrtD"/>
    <property type="match status" value="1"/>
</dbReference>
<protein>
    <recommendedName>
        <fullName evidence="6">Amine oxidase domain-containing protein</fullName>
    </recommendedName>
</protein>
<dbReference type="PATRIC" id="fig|1409788.3.peg.550"/>
<evidence type="ECO:0000256" key="5">
    <source>
        <dbReference type="RuleBase" id="RU362075"/>
    </source>
</evidence>
<evidence type="ECO:0000256" key="4">
    <source>
        <dbReference type="ARBA" id="ARBA00023002"/>
    </source>
</evidence>